<dbReference type="Pfam" id="PF05426">
    <property type="entry name" value="Alginate_lyase"/>
    <property type="match status" value="1"/>
</dbReference>
<accession>A0A0C3ACE3</accession>
<dbReference type="Proteomes" id="UP000054166">
    <property type="component" value="Unassembled WGS sequence"/>
</dbReference>
<gene>
    <name evidence="6" type="ORF">PILCRDRAFT_830320</name>
</gene>
<protein>
    <recommendedName>
        <fullName evidence="5">Alginate lyase domain-containing protein</fullName>
    </recommendedName>
</protein>
<evidence type="ECO:0000256" key="2">
    <source>
        <dbReference type="ARBA" id="ARBA00023239"/>
    </source>
</evidence>
<feature type="domain" description="Alginate lyase" evidence="5">
    <location>
        <begin position="64"/>
        <end position="354"/>
    </location>
</feature>
<evidence type="ECO:0000256" key="4">
    <source>
        <dbReference type="SAM" id="SignalP"/>
    </source>
</evidence>
<dbReference type="STRING" id="765440.A0A0C3ACE3"/>
<feature type="region of interest" description="Disordered" evidence="3">
    <location>
        <begin position="412"/>
        <end position="431"/>
    </location>
</feature>
<dbReference type="OrthoDB" id="63533at2759"/>
<name>A0A0C3ACE3_PILCF</name>
<evidence type="ECO:0000313" key="6">
    <source>
        <dbReference type="EMBL" id="KIM71448.1"/>
    </source>
</evidence>
<proteinExistence type="predicted"/>
<dbReference type="AlphaFoldDB" id="A0A0C3ACE3"/>
<organism evidence="6 7">
    <name type="scientific">Piloderma croceum (strain F 1598)</name>
    <dbReference type="NCBI Taxonomy" id="765440"/>
    <lineage>
        <taxon>Eukaryota</taxon>
        <taxon>Fungi</taxon>
        <taxon>Dikarya</taxon>
        <taxon>Basidiomycota</taxon>
        <taxon>Agaricomycotina</taxon>
        <taxon>Agaricomycetes</taxon>
        <taxon>Agaricomycetidae</taxon>
        <taxon>Atheliales</taxon>
        <taxon>Atheliaceae</taxon>
        <taxon>Piloderma</taxon>
    </lineage>
</organism>
<sequence length="457" mass="50061">MLRLITLVLSVFAFAPAALCIVSYDNDFVDPNYILSKSFNTSTAASQESIVQWADSLAAEGPWSVMNKSVNPPSGNKHDYLSWAPYWWPNCTGVGNTTELTPQQIWVTCPYYVRDGMFNPDGRLVDDVGNFSDMADAVLYNAMAWVLTGESKYSANTAYFVDTWFLNPATSMNPNLNFAQMQRGPGPSGQTGTHTGVLDLKGMVKVTTGILILRTANSPDWTSDFETQMNNWTTQYITWLQTSPIALEEAAATNNHGSYYFNQLSAVQILAGDTNGAKNTTATYFAGIYMNQIDASGEQPLEAVRTRPYHYRCYNLAAMITNARLGEFLGLDSLWNKTTTKGGTIKAALDFTMTVQPGDELASELYPNIAAVAANYGDPNDKYAAFLANADNTYPAQPYFLWDQPFTDSNLAAATPTANSQPTTTSNSHNGEFVSSHPSLMAASFMTLFLTCVLLVI</sequence>
<dbReference type="Gene3D" id="1.50.10.100">
    <property type="entry name" value="Chondroitin AC/alginate lyase"/>
    <property type="match status" value="1"/>
</dbReference>
<evidence type="ECO:0000256" key="1">
    <source>
        <dbReference type="ARBA" id="ARBA00022729"/>
    </source>
</evidence>
<dbReference type="InterPro" id="IPR008397">
    <property type="entry name" value="Alginate_lyase_dom"/>
</dbReference>
<feature type="signal peptide" evidence="4">
    <location>
        <begin position="1"/>
        <end position="20"/>
    </location>
</feature>
<dbReference type="InterPro" id="IPR008929">
    <property type="entry name" value="Chondroitin_lyas"/>
</dbReference>
<keyword evidence="7" id="KW-1185">Reference proteome</keyword>
<dbReference type="GO" id="GO:0042597">
    <property type="term" value="C:periplasmic space"/>
    <property type="evidence" value="ECO:0007669"/>
    <property type="project" value="InterPro"/>
</dbReference>
<evidence type="ECO:0000313" key="7">
    <source>
        <dbReference type="Proteomes" id="UP000054166"/>
    </source>
</evidence>
<dbReference type="HOGENOM" id="CLU_031144_1_0_1"/>
<dbReference type="InParanoid" id="A0A0C3ACE3"/>
<dbReference type="GO" id="GO:0016829">
    <property type="term" value="F:lyase activity"/>
    <property type="evidence" value="ECO:0007669"/>
    <property type="project" value="UniProtKB-KW"/>
</dbReference>
<keyword evidence="2" id="KW-0456">Lyase</keyword>
<reference evidence="6 7" key="1">
    <citation type="submission" date="2014-04" db="EMBL/GenBank/DDBJ databases">
        <authorList>
            <consortium name="DOE Joint Genome Institute"/>
            <person name="Kuo A."/>
            <person name="Tarkka M."/>
            <person name="Buscot F."/>
            <person name="Kohler A."/>
            <person name="Nagy L.G."/>
            <person name="Floudas D."/>
            <person name="Copeland A."/>
            <person name="Barry K.W."/>
            <person name="Cichocki N."/>
            <person name="Veneault-Fourrey C."/>
            <person name="LaButti K."/>
            <person name="Lindquist E.A."/>
            <person name="Lipzen A."/>
            <person name="Lundell T."/>
            <person name="Morin E."/>
            <person name="Murat C."/>
            <person name="Sun H."/>
            <person name="Tunlid A."/>
            <person name="Henrissat B."/>
            <person name="Grigoriev I.V."/>
            <person name="Hibbett D.S."/>
            <person name="Martin F."/>
            <person name="Nordberg H.P."/>
            <person name="Cantor M.N."/>
            <person name="Hua S.X."/>
        </authorList>
    </citation>
    <scope>NUCLEOTIDE SEQUENCE [LARGE SCALE GENOMIC DNA]</scope>
    <source>
        <strain evidence="6 7">F 1598</strain>
    </source>
</reference>
<keyword evidence="1 4" id="KW-0732">Signal</keyword>
<feature type="compositionally biased region" description="Polar residues" evidence="3">
    <location>
        <begin position="412"/>
        <end position="430"/>
    </location>
</feature>
<evidence type="ECO:0000256" key="3">
    <source>
        <dbReference type="SAM" id="MobiDB-lite"/>
    </source>
</evidence>
<dbReference type="SUPFAM" id="SSF48230">
    <property type="entry name" value="Chondroitin AC/alginate lyase"/>
    <property type="match status" value="1"/>
</dbReference>
<reference evidence="7" key="2">
    <citation type="submission" date="2015-01" db="EMBL/GenBank/DDBJ databases">
        <title>Evolutionary Origins and Diversification of the Mycorrhizal Mutualists.</title>
        <authorList>
            <consortium name="DOE Joint Genome Institute"/>
            <consortium name="Mycorrhizal Genomics Consortium"/>
            <person name="Kohler A."/>
            <person name="Kuo A."/>
            <person name="Nagy L.G."/>
            <person name="Floudas D."/>
            <person name="Copeland A."/>
            <person name="Barry K.W."/>
            <person name="Cichocki N."/>
            <person name="Veneault-Fourrey C."/>
            <person name="LaButti K."/>
            <person name="Lindquist E.A."/>
            <person name="Lipzen A."/>
            <person name="Lundell T."/>
            <person name="Morin E."/>
            <person name="Murat C."/>
            <person name="Riley R."/>
            <person name="Ohm R."/>
            <person name="Sun H."/>
            <person name="Tunlid A."/>
            <person name="Henrissat B."/>
            <person name="Grigoriev I.V."/>
            <person name="Hibbett D.S."/>
            <person name="Martin F."/>
        </authorList>
    </citation>
    <scope>NUCLEOTIDE SEQUENCE [LARGE SCALE GENOMIC DNA]</scope>
    <source>
        <strain evidence="7">F 1598</strain>
    </source>
</reference>
<feature type="chain" id="PRO_5002160885" description="Alginate lyase domain-containing protein" evidence="4">
    <location>
        <begin position="21"/>
        <end position="457"/>
    </location>
</feature>
<dbReference type="EMBL" id="KN833314">
    <property type="protein sequence ID" value="KIM71448.1"/>
    <property type="molecule type" value="Genomic_DNA"/>
</dbReference>
<evidence type="ECO:0000259" key="5">
    <source>
        <dbReference type="Pfam" id="PF05426"/>
    </source>
</evidence>